<dbReference type="InterPro" id="IPR011460">
    <property type="entry name" value="Lcl_C"/>
</dbReference>
<accession>A0A975B0T9</accession>
<dbReference type="Proteomes" id="UP000671852">
    <property type="component" value="Chromosome"/>
</dbReference>
<reference evidence="3" key="2">
    <citation type="submission" date="2021-04" db="EMBL/GenBank/DDBJ databases">
        <title>Isolation and characterization of a novel species of the genus Sulfurimonas.</title>
        <authorList>
            <person name="Fukui M."/>
        </authorList>
    </citation>
    <scope>NUCLEOTIDE SEQUENCE</scope>
    <source>
        <strain evidence="3">H1576</strain>
    </source>
</reference>
<dbReference type="KEGG" id="saqt:GJV85_07955"/>
<feature type="chain" id="PRO_5037861721" evidence="1">
    <location>
        <begin position="19"/>
        <end position="136"/>
    </location>
</feature>
<evidence type="ECO:0000256" key="1">
    <source>
        <dbReference type="SAM" id="SignalP"/>
    </source>
</evidence>
<evidence type="ECO:0000313" key="3">
    <source>
        <dbReference type="EMBL" id="QSZ42045.1"/>
    </source>
</evidence>
<keyword evidence="1" id="KW-0732">Signal</keyword>
<evidence type="ECO:0000259" key="2">
    <source>
        <dbReference type="Pfam" id="PF07603"/>
    </source>
</evidence>
<dbReference type="AlphaFoldDB" id="A0A975B0T9"/>
<dbReference type="PANTHER" id="PTHR35812">
    <property type="entry name" value="LIPOPROTEIN"/>
    <property type="match status" value="1"/>
</dbReference>
<dbReference type="Pfam" id="PF07603">
    <property type="entry name" value="Lcl_C"/>
    <property type="match status" value="1"/>
</dbReference>
<keyword evidence="4" id="KW-1185">Reference proteome</keyword>
<proteinExistence type="predicted"/>
<reference evidence="3" key="1">
    <citation type="submission" date="2019-11" db="EMBL/GenBank/DDBJ databases">
        <authorList>
            <person name="Kojima H."/>
        </authorList>
    </citation>
    <scope>NUCLEOTIDE SEQUENCE</scope>
    <source>
        <strain evidence="3">H1576</strain>
    </source>
</reference>
<dbReference type="PANTHER" id="PTHR35812:SF1">
    <property type="entry name" value="LIPOPROTEIN"/>
    <property type="match status" value="1"/>
</dbReference>
<organism evidence="3 4">
    <name type="scientific">Sulfurimonas aquatica</name>
    <dbReference type="NCBI Taxonomy" id="2672570"/>
    <lineage>
        <taxon>Bacteria</taxon>
        <taxon>Pseudomonadati</taxon>
        <taxon>Campylobacterota</taxon>
        <taxon>Epsilonproteobacteria</taxon>
        <taxon>Campylobacterales</taxon>
        <taxon>Sulfurimonadaceae</taxon>
        <taxon>Sulfurimonas</taxon>
    </lineage>
</organism>
<dbReference type="EMBL" id="CP046072">
    <property type="protein sequence ID" value="QSZ42045.1"/>
    <property type="molecule type" value="Genomic_DNA"/>
</dbReference>
<sequence length="136" mass="15699">MKLHLIAATLLLFSTLNARDVVLDTSTSLLWQDAPDNADLSITYYEAEEYCAKLKIDQYQNFRIPTLNELQSLVDYTKYKPAIISGFNYTEDGTYWTTTPFADDSSETWTISFSKGERNVKGKHYSRYVRCVQKVK</sequence>
<feature type="domain" description="Lcl C-terminal" evidence="2">
    <location>
        <begin position="21"/>
        <end position="132"/>
    </location>
</feature>
<name>A0A975B0T9_9BACT</name>
<protein>
    <submittedName>
        <fullName evidence="3">DUF1566 domain-containing protein</fullName>
    </submittedName>
</protein>
<evidence type="ECO:0000313" key="4">
    <source>
        <dbReference type="Proteomes" id="UP000671852"/>
    </source>
</evidence>
<feature type="signal peptide" evidence="1">
    <location>
        <begin position="1"/>
        <end position="18"/>
    </location>
</feature>
<dbReference type="RefSeq" id="WP_207560861.1">
    <property type="nucleotide sequence ID" value="NZ_CP046072.1"/>
</dbReference>
<gene>
    <name evidence="3" type="ORF">GJV85_07955</name>
</gene>